<evidence type="ECO:0000256" key="5">
    <source>
        <dbReference type="ARBA" id="ARBA00022777"/>
    </source>
</evidence>
<keyword evidence="3 10" id="KW-0808">Transferase</keyword>
<protein>
    <recommendedName>
        <fullName evidence="1">non-specific serine/threonine protein kinase</fullName>
        <ecNumber evidence="1">2.7.11.1</ecNumber>
    </recommendedName>
</protein>
<keyword evidence="4" id="KW-0547">Nucleotide-binding</keyword>
<keyword evidence="8" id="KW-1133">Transmembrane helix</keyword>
<dbReference type="PROSITE" id="PS00108">
    <property type="entry name" value="PROTEIN_KINASE_ST"/>
    <property type="match status" value="1"/>
</dbReference>
<evidence type="ECO:0000256" key="8">
    <source>
        <dbReference type="SAM" id="Phobius"/>
    </source>
</evidence>
<feature type="transmembrane region" description="Helical" evidence="8">
    <location>
        <begin position="313"/>
        <end position="334"/>
    </location>
</feature>
<name>A0A7Y9F1D8_9ACTN</name>
<evidence type="ECO:0000256" key="4">
    <source>
        <dbReference type="ARBA" id="ARBA00022741"/>
    </source>
</evidence>
<dbReference type="CDD" id="cd14014">
    <property type="entry name" value="STKc_PknB_like"/>
    <property type="match status" value="1"/>
</dbReference>
<keyword evidence="2" id="KW-0723">Serine/threonine-protein kinase</keyword>
<dbReference type="PROSITE" id="PS50011">
    <property type="entry name" value="PROTEIN_KINASE_DOM"/>
    <property type="match status" value="1"/>
</dbReference>
<dbReference type="GO" id="GO:0004674">
    <property type="term" value="F:protein serine/threonine kinase activity"/>
    <property type="evidence" value="ECO:0007669"/>
    <property type="project" value="UniProtKB-KW"/>
</dbReference>
<dbReference type="Proteomes" id="UP000516957">
    <property type="component" value="Unassembled WGS sequence"/>
</dbReference>
<evidence type="ECO:0000313" key="11">
    <source>
        <dbReference type="Proteomes" id="UP000516957"/>
    </source>
</evidence>
<dbReference type="EMBL" id="JACCBE010000001">
    <property type="protein sequence ID" value="NYD56990.1"/>
    <property type="molecule type" value="Genomic_DNA"/>
</dbReference>
<evidence type="ECO:0000259" key="9">
    <source>
        <dbReference type="PROSITE" id="PS50011"/>
    </source>
</evidence>
<keyword evidence="8" id="KW-0812">Transmembrane</keyword>
<evidence type="ECO:0000256" key="2">
    <source>
        <dbReference type="ARBA" id="ARBA00022527"/>
    </source>
</evidence>
<dbReference type="InterPro" id="IPR000719">
    <property type="entry name" value="Prot_kinase_dom"/>
</dbReference>
<dbReference type="SUPFAM" id="SSF56112">
    <property type="entry name" value="Protein kinase-like (PK-like)"/>
    <property type="match status" value="1"/>
</dbReference>
<dbReference type="Gene3D" id="3.30.200.20">
    <property type="entry name" value="Phosphorylase Kinase, domain 1"/>
    <property type="match status" value="1"/>
</dbReference>
<evidence type="ECO:0000313" key="10">
    <source>
        <dbReference type="EMBL" id="NYD56990.1"/>
    </source>
</evidence>
<gene>
    <name evidence="10" type="ORF">BKA08_001228</name>
</gene>
<dbReference type="SMART" id="SM00220">
    <property type="entry name" value="S_TKc"/>
    <property type="match status" value="1"/>
</dbReference>
<dbReference type="Pfam" id="PF00069">
    <property type="entry name" value="Pkinase"/>
    <property type="match status" value="1"/>
</dbReference>
<sequence>MSHRHAAPSLAPSVAPAPTGPPARLVGRYELADRIGAGAMGSVWRAWDHQAGRWVGAKVLDQARGGAPTEAAGLLLRFVREQSVRIAHPHVVAPTGWAAEDHVVVLTMDLVRGGSLDVLLAEHGALPESYVRVLLAQLLRALAAVHEAGVVHRDVKPANLLLEPTGAARPHLRLGDFGVATLQHEPRLTRHPGAVGTDGYMAPEQARGALPDPRQDLYAAGVVALELLTGRPPTREGPPPLPPGDLAGLLAALTSPDPAGRPPSALAALERLHRLGVPPGTPWDEEPGPPYVPDRLGEPPAPRAPSRGPDRRTVLAACCLVSAAVLCVVALALLV</sequence>
<keyword evidence="8" id="KW-0472">Membrane</keyword>
<comment type="caution">
    <text evidence="10">The sequence shown here is derived from an EMBL/GenBank/DDBJ whole genome shotgun (WGS) entry which is preliminary data.</text>
</comment>
<dbReference type="PANTHER" id="PTHR43289">
    <property type="entry name" value="MITOGEN-ACTIVATED PROTEIN KINASE KINASE KINASE 20-RELATED"/>
    <property type="match status" value="1"/>
</dbReference>
<dbReference type="PANTHER" id="PTHR43289:SF6">
    <property type="entry name" value="SERINE_THREONINE-PROTEIN KINASE NEKL-3"/>
    <property type="match status" value="1"/>
</dbReference>
<proteinExistence type="predicted"/>
<dbReference type="EC" id="2.7.11.1" evidence="1"/>
<dbReference type="RefSeq" id="WP_179614817.1">
    <property type="nucleotide sequence ID" value="NZ_CP059163.1"/>
</dbReference>
<dbReference type="Gene3D" id="1.10.510.10">
    <property type="entry name" value="Transferase(Phosphotransferase) domain 1"/>
    <property type="match status" value="1"/>
</dbReference>
<dbReference type="InterPro" id="IPR008271">
    <property type="entry name" value="Ser/Thr_kinase_AS"/>
</dbReference>
<keyword evidence="11" id="KW-1185">Reference proteome</keyword>
<dbReference type="InterPro" id="IPR011009">
    <property type="entry name" value="Kinase-like_dom_sf"/>
</dbReference>
<feature type="domain" description="Protein kinase" evidence="9">
    <location>
        <begin position="29"/>
        <end position="335"/>
    </location>
</feature>
<accession>A0A7Y9F1D8</accession>
<organism evidence="10 11">
    <name type="scientific">Nocardioides marinisabuli</name>
    <dbReference type="NCBI Taxonomy" id="419476"/>
    <lineage>
        <taxon>Bacteria</taxon>
        <taxon>Bacillati</taxon>
        <taxon>Actinomycetota</taxon>
        <taxon>Actinomycetes</taxon>
        <taxon>Propionibacteriales</taxon>
        <taxon>Nocardioidaceae</taxon>
        <taxon>Nocardioides</taxon>
    </lineage>
</organism>
<evidence type="ECO:0000256" key="1">
    <source>
        <dbReference type="ARBA" id="ARBA00012513"/>
    </source>
</evidence>
<keyword evidence="6" id="KW-0067">ATP-binding</keyword>
<dbReference type="AlphaFoldDB" id="A0A7Y9F1D8"/>
<dbReference type="GO" id="GO:0005524">
    <property type="term" value="F:ATP binding"/>
    <property type="evidence" value="ECO:0007669"/>
    <property type="project" value="UniProtKB-KW"/>
</dbReference>
<feature type="region of interest" description="Disordered" evidence="7">
    <location>
        <begin position="277"/>
        <end position="309"/>
    </location>
</feature>
<reference evidence="10 11" key="1">
    <citation type="submission" date="2020-07" db="EMBL/GenBank/DDBJ databases">
        <title>Sequencing the genomes of 1000 actinobacteria strains.</title>
        <authorList>
            <person name="Klenk H.-P."/>
        </authorList>
    </citation>
    <scope>NUCLEOTIDE SEQUENCE [LARGE SCALE GENOMIC DNA]</scope>
    <source>
        <strain evidence="10 11">DSM 18965</strain>
    </source>
</reference>
<evidence type="ECO:0000256" key="7">
    <source>
        <dbReference type="SAM" id="MobiDB-lite"/>
    </source>
</evidence>
<keyword evidence="5 10" id="KW-0418">Kinase</keyword>
<evidence type="ECO:0000256" key="6">
    <source>
        <dbReference type="ARBA" id="ARBA00022840"/>
    </source>
</evidence>
<evidence type="ECO:0000256" key="3">
    <source>
        <dbReference type="ARBA" id="ARBA00022679"/>
    </source>
</evidence>